<evidence type="ECO:0000259" key="9">
    <source>
        <dbReference type="Pfam" id="PF01551"/>
    </source>
</evidence>
<evidence type="ECO:0000259" key="10">
    <source>
        <dbReference type="Pfam" id="PF04225"/>
    </source>
</evidence>
<organism evidence="12 13">
    <name type="scientific">Alishewanella agri BL06</name>
    <dbReference type="NCBI Taxonomy" id="1195246"/>
    <lineage>
        <taxon>Bacteria</taxon>
        <taxon>Pseudomonadati</taxon>
        <taxon>Pseudomonadota</taxon>
        <taxon>Gammaproteobacteria</taxon>
        <taxon>Alteromonadales</taxon>
        <taxon>Alteromonadaceae</taxon>
        <taxon>Alishewanella</taxon>
    </lineage>
</organism>
<dbReference type="Pfam" id="PF01551">
    <property type="entry name" value="Peptidase_M23"/>
    <property type="match status" value="1"/>
</dbReference>
<proteinExistence type="predicted"/>
<dbReference type="eggNOG" id="COG0739">
    <property type="taxonomic scope" value="Bacteria"/>
</dbReference>
<evidence type="ECO:0000256" key="5">
    <source>
        <dbReference type="ARBA" id="ARBA00022801"/>
    </source>
</evidence>
<keyword evidence="4" id="KW-0479">Metal-binding</keyword>
<feature type="domain" description="Opacity-associated protein A LysM-like" evidence="10">
    <location>
        <begin position="103"/>
        <end position="185"/>
    </location>
</feature>
<keyword evidence="5" id="KW-0378">Hydrolase</keyword>
<evidence type="ECO:0000259" key="11">
    <source>
        <dbReference type="Pfam" id="PF19425"/>
    </source>
</evidence>
<reference evidence="12 13" key="1">
    <citation type="journal article" date="2012" name="J. Bacteriol.">
        <title>Genome Sequence of Pectin-Degrading Alishewanella agri, Isolated from Landfill Soil.</title>
        <authorList>
            <person name="Kim J."/>
            <person name="Jung J."/>
            <person name="Sung J.S."/>
            <person name="Chun J."/>
            <person name="Park W."/>
        </authorList>
    </citation>
    <scope>NUCLEOTIDE SEQUENCE [LARGE SCALE GENOMIC DNA]</scope>
    <source>
        <strain evidence="12 13">BL06</strain>
    </source>
</reference>
<name>I9P2W9_9ALTE</name>
<evidence type="ECO:0000256" key="6">
    <source>
        <dbReference type="ARBA" id="ARBA00022833"/>
    </source>
</evidence>
<feature type="domain" description="Csd3-like second N-terminal" evidence="11">
    <location>
        <begin position="196"/>
        <end position="314"/>
    </location>
</feature>
<keyword evidence="6" id="KW-0862">Zinc</keyword>
<feature type="region of interest" description="Disordered" evidence="8">
    <location>
        <begin position="75"/>
        <end position="101"/>
    </location>
</feature>
<dbReference type="InterPro" id="IPR016047">
    <property type="entry name" value="M23ase_b-sheet_dom"/>
</dbReference>
<keyword evidence="13" id="KW-1185">Reference proteome</keyword>
<dbReference type="GO" id="GO:0042834">
    <property type="term" value="F:peptidoglycan binding"/>
    <property type="evidence" value="ECO:0007669"/>
    <property type="project" value="InterPro"/>
</dbReference>
<feature type="domain" description="M23ase beta-sheet core" evidence="9">
    <location>
        <begin position="326"/>
        <end position="420"/>
    </location>
</feature>
<dbReference type="STRING" id="1195246.AGRI_07260"/>
<dbReference type="MEROPS" id="M23.014"/>
<dbReference type="Pfam" id="PF19425">
    <property type="entry name" value="Csd3_N2"/>
    <property type="match status" value="1"/>
</dbReference>
<evidence type="ECO:0000256" key="7">
    <source>
        <dbReference type="ARBA" id="ARBA00023049"/>
    </source>
</evidence>
<comment type="caution">
    <text evidence="12">The sequence shown here is derived from an EMBL/GenBank/DDBJ whole genome shotgun (WGS) entry which is preliminary data.</text>
</comment>
<evidence type="ECO:0000313" key="12">
    <source>
        <dbReference type="EMBL" id="EIW89267.1"/>
    </source>
</evidence>
<dbReference type="FunFam" id="2.70.70.10:FF:000002">
    <property type="entry name" value="Murein DD-endopeptidase MepM"/>
    <property type="match status" value="1"/>
</dbReference>
<dbReference type="PATRIC" id="fig|1195246.3.peg.1426"/>
<dbReference type="GO" id="GO:0004222">
    <property type="term" value="F:metalloendopeptidase activity"/>
    <property type="evidence" value="ECO:0007669"/>
    <property type="project" value="TreeGrafter"/>
</dbReference>
<dbReference type="EMBL" id="AKKU01000012">
    <property type="protein sequence ID" value="EIW89267.1"/>
    <property type="molecule type" value="Genomic_DNA"/>
</dbReference>
<gene>
    <name evidence="12" type="ORF">AGRI_07260</name>
</gene>
<dbReference type="Pfam" id="PF04225">
    <property type="entry name" value="LysM_OapA"/>
    <property type="match status" value="1"/>
</dbReference>
<dbReference type="RefSeq" id="WP_008984336.1">
    <property type="nucleotide sequence ID" value="NZ_AKKU01000012.1"/>
</dbReference>
<dbReference type="InterPro" id="IPR045834">
    <property type="entry name" value="Csd3_N2"/>
</dbReference>
<keyword evidence="3" id="KW-0645">Protease</keyword>
<dbReference type="PANTHER" id="PTHR21666">
    <property type="entry name" value="PEPTIDASE-RELATED"/>
    <property type="match status" value="1"/>
</dbReference>
<dbReference type="GO" id="GO:0030313">
    <property type="term" value="C:cell envelope"/>
    <property type="evidence" value="ECO:0007669"/>
    <property type="project" value="UniProtKB-SubCell"/>
</dbReference>
<accession>I9P2W9</accession>
<keyword evidence="7" id="KW-0482">Metalloprotease</keyword>
<evidence type="ECO:0000256" key="1">
    <source>
        <dbReference type="ARBA" id="ARBA00001947"/>
    </source>
</evidence>
<feature type="compositionally biased region" description="Polar residues" evidence="8">
    <location>
        <begin position="75"/>
        <end position="96"/>
    </location>
</feature>
<evidence type="ECO:0000256" key="8">
    <source>
        <dbReference type="SAM" id="MobiDB-lite"/>
    </source>
</evidence>
<dbReference type="SUPFAM" id="SSF51261">
    <property type="entry name" value="Duplicated hybrid motif"/>
    <property type="match status" value="1"/>
</dbReference>
<sequence>MQQLVSQLPSRHRLLILLVSVLLAILLLMPSEHASASRNTERPADEIATGLDLAAIDNLVSDELRDAVAAELSNTATDSDLTNTTADMPEPTSQQPGAEPGLNWVTVSVQSGDILSGLFRKAGVSQQTMQQILDLGRPTRTLTRLFPGEQIEFGLDQQGELQQLRYAINRLETLEVSRQSDGGFSAATSKKTVELQQQFAAGEIRSSFWHAGLAAGLTESQIMQLAGVFGWDIDFALDLRAGDSFAVLFNAEYLEGEPLGNGTILAAEFTNQGEVYQAILHSDGNYYKPNGQSMRQAFLRAPVSFQYVSSNFNPRRLHPVLGTVRAHNGTDYVAPVGTPIMAAGDGRVTHSAFNNLNGHYVFIQHANNVTTKYLHLSRRDVKVGQRVKQGQTIGRLGATGRVTGAHLHYEFIVAGVHRNPRTVKLPQATPLTGQQKQQFSVTASTLLRELQQQQQQYLAARQNPTDSEQAAP</sequence>
<comment type="cofactor">
    <cofactor evidence="1">
        <name>Zn(2+)</name>
        <dbReference type="ChEBI" id="CHEBI:29105"/>
    </cofactor>
</comment>
<evidence type="ECO:0000256" key="4">
    <source>
        <dbReference type="ARBA" id="ARBA00022723"/>
    </source>
</evidence>
<protein>
    <submittedName>
        <fullName evidence="12">Peptidase M23</fullName>
    </submittedName>
</protein>
<dbReference type="Gene3D" id="3.10.450.350">
    <property type="match status" value="2"/>
</dbReference>
<dbReference type="CDD" id="cd12797">
    <property type="entry name" value="M23_peptidase"/>
    <property type="match status" value="1"/>
</dbReference>
<evidence type="ECO:0000256" key="3">
    <source>
        <dbReference type="ARBA" id="ARBA00022670"/>
    </source>
</evidence>
<dbReference type="Gene3D" id="2.70.70.10">
    <property type="entry name" value="Glucose Permease (Domain IIA)"/>
    <property type="match status" value="1"/>
</dbReference>
<evidence type="ECO:0000313" key="13">
    <source>
        <dbReference type="Proteomes" id="UP000035062"/>
    </source>
</evidence>
<dbReference type="GO" id="GO:0006508">
    <property type="term" value="P:proteolysis"/>
    <property type="evidence" value="ECO:0007669"/>
    <property type="project" value="UniProtKB-KW"/>
</dbReference>
<dbReference type="GO" id="GO:0046872">
    <property type="term" value="F:metal ion binding"/>
    <property type="evidence" value="ECO:0007669"/>
    <property type="project" value="UniProtKB-KW"/>
</dbReference>
<dbReference type="InterPro" id="IPR011055">
    <property type="entry name" value="Dup_hybrid_motif"/>
</dbReference>
<evidence type="ECO:0000256" key="2">
    <source>
        <dbReference type="ARBA" id="ARBA00004196"/>
    </source>
</evidence>
<dbReference type="PANTHER" id="PTHR21666:SF288">
    <property type="entry name" value="CELL DIVISION PROTEIN YTFB"/>
    <property type="match status" value="1"/>
</dbReference>
<comment type="subcellular location">
    <subcellularLocation>
        <location evidence="2">Cell envelope</location>
    </subcellularLocation>
</comment>
<dbReference type="InterPro" id="IPR050570">
    <property type="entry name" value="Cell_wall_metabolism_enzyme"/>
</dbReference>
<dbReference type="AlphaFoldDB" id="I9P2W9"/>
<dbReference type="InterPro" id="IPR007340">
    <property type="entry name" value="LysM_Opacity-associatedA"/>
</dbReference>
<dbReference type="Proteomes" id="UP000035062">
    <property type="component" value="Unassembled WGS sequence"/>
</dbReference>